<gene>
    <name evidence="2" type="ORF">Aph01nite_19760</name>
</gene>
<protein>
    <recommendedName>
        <fullName evidence="1">Amidohydrolase 3 domain-containing protein</fullName>
    </recommendedName>
</protein>
<dbReference type="InterPro" id="IPR011059">
    <property type="entry name" value="Metal-dep_hydrolase_composite"/>
</dbReference>
<keyword evidence="3" id="KW-1185">Reference proteome</keyword>
<dbReference type="EMBL" id="BOOA01000012">
    <property type="protein sequence ID" value="GIH23666.1"/>
    <property type="molecule type" value="Genomic_DNA"/>
</dbReference>
<dbReference type="RefSeq" id="WP_204040463.1">
    <property type="nucleotide sequence ID" value="NZ_BOOA01000012.1"/>
</dbReference>
<dbReference type="SUPFAM" id="SSF51556">
    <property type="entry name" value="Metallo-dependent hydrolases"/>
    <property type="match status" value="1"/>
</dbReference>
<evidence type="ECO:0000313" key="2">
    <source>
        <dbReference type="EMBL" id="GIH23666.1"/>
    </source>
</evidence>
<comment type="caution">
    <text evidence="2">The sequence shown here is derived from an EMBL/GenBank/DDBJ whole genome shotgun (WGS) entry which is preliminary data.</text>
</comment>
<dbReference type="GO" id="GO:0016810">
    <property type="term" value="F:hydrolase activity, acting on carbon-nitrogen (but not peptide) bonds"/>
    <property type="evidence" value="ECO:0007669"/>
    <property type="project" value="InterPro"/>
</dbReference>
<dbReference type="PANTHER" id="PTHR22642:SF2">
    <property type="entry name" value="PROTEIN LONG AFTER FAR-RED 3"/>
    <property type="match status" value="1"/>
</dbReference>
<reference evidence="2" key="1">
    <citation type="submission" date="2021-01" db="EMBL/GenBank/DDBJ databases">
        <title>Whole genome shotgun sequence of Acrocarpospora phusangensis NBRC 108782.</title>
        <authorList>
            <person name="Komaki H."/>
            <person name="Tamura T."/>
        </authorList>
    </citation>
    <scope>NUCLEOTIDE SEQUENCE</scope>
    <source>
        <strain evidence="2">NBRC 108782</strain>
    </source>
</reference>
<evidence type="ECO:0000259" key="1">
    <source>
        <dbReference type="Pfam" id="PF07969"/>
    </source>
</evidence>
<sequence>MKTAYVNGRVYTVESDTPWAEAILVTDGIIELVGSNRRVLASLPDETIDLEGHLVIPGIHDAHAHLLYSGQKFQFEARLTPGGGPDEVVADLHRHLETAPADLVDAQGHRWIVGGDFLPFSFSPGKLHKQFLDEAFPDRPVFLYDYSIHHGLANSKALEIAGITEDVEDPPGGRFVRDDSGNLTGELVAHARWPVMRAIPQFADEVNLAALQWAVRTCSSFGITSIQEASATRAELDALNELDRRGDLPLHVAAHLVWREEGFGRASAEELEHVLRRRDDWRSEHVDTRFAKVWLDGVPLPPHVNNCTLDAEDQVDEETVFVAKDELVALLADLDADGVTLKLHCAGDGSVRYALDAIDKLRRINGTSGVVHEIAHTAFVSESDKSRFADLDVTAEMSPAIWHIPEFGLGAAFPFRTVLANNARMTVGSDWIITPTPNPFPPLQGMMDHGSESIDMYAAVRALTLSGAEAVGRSDTRGSLRRGKSADFVVLDRDLFEIDASEIGGTEVLRTVFEGRSVYVRDDTREGQES</sequence>
<proteinExistence type="predicted"/>
<dbReference type="InterPro" id="IPR032466">
    <property type="entry name" value="Metal_Hydrolase"/>
</dbReference>
<dbReference type="AlphaFoldDB" id="A0A919Q7L1"/>
<dbReference type="SUPFAM" id="SSF51338">
    <property type="entry name" value="Composite domain of metallo-dependent hydrolases"/>
    <property type="match status" value="1"/>
</dbReference>
<evidence type="ECO:0000313" key="3">
    <source>
        <dbReference type="Proteomes" id="UP000640052"/>
    </source>
</evidence>
<name>A0A919Q7L1_9ACTN</name>
<dbReference type="Gene3D" id="2.30.40.10">
    <property type="entry name" value="Urease, subunit C, domain 1"/>
    <property type="match status" value="1"/>
</dbReference>
<dbReference type="PANTHER" id="PTHR22642">
    <property type="entry name" value="IMIDAZOLONEPROPIONASE"/>
    <property type="match status" value="1"/>
</dbReference>
<dbReference type="InterPro" id="IPR013108">
    <property type="entry name" value="Amidohydro_3"/>
</dbReference>
<organism evidence="2 3">
    <name type="scientific">Acrocarpospora phusangensis</name>
    <dbReference type="NCBI Taxonomy" id="1070424"/>
    <lineage>
        <taxon>Bacteria</taxon>
        <taxon>Bacillati</taxon>
        <taxon>Actinomycetota</taxon>
        <taxon>Actinomycetes</taxon>
        <taxon>Streptosporangiales</taxon>
        <taxon>Streptosporangiaceae</taxon>
        <taxon>Acrocarpospora</taxon>
    </lineage>
</organism>
<dbReference type="Gene3D" id="3.20.20.140">
    <property type="entry name" value="Metal-dependent hydrolases"/>
    <property type="match status" value="1"/>
</dbReference>
<dbReference type="Pfam" id="PF07969">
    <property type="entry name" value="Amidohydro_3"/>
    <property type="match status" value="1"/>
</dbReference>
<dbReference type="Proteomes" id="UP000640052">
    <property type="component" value="Unassembled WGS sequence"/>
</dbReference>
<dbReference type="Gene3D" id="3.10.310.70">
    <property type="match status" value="1"/>
</dbReference>
<feature type="domain" description="Amidohydrolase 3" evidence="1">
    <location>
        <begin position="46"/>
        <end position="519"/>
    </location>
</feature>
<accession>A0A919Q7L1</accession>